<evidence type="ECO:0000313" key="3">
    <source>
        <dbReference type="EMBL" id="KAL2870230.1"/>
    </source>
</evidence>
<keyword evidence="2" id="KW-0812">Transmembrane</keyword>
<feature type="compositionally biased region" description="Polar residues" evidence="1">
    <location>
        <begin position="27"/>
        <end position="39"/>
    </location>
</feature>
<dbReference type="Proteomes" id="UP001610432">
    <property type="component" value="Unassembled WGS sequence"/>
</dbReference>
<feature type="region of interest" description="Disordered" evidence="1">
    <location>
        <begin position="27"/>
        <end position="79"/>
    </location>
</feature>
<name>A0ABR4M090_9EURO</name>
<gene>
    <name evidence="3" type="ORF">BJX67DRAFT_344959</name>
</gene>
<evidence type="ECO:0000256" key="2">
    <source>
        <dbReference type="SAM" id="Phobius"/>
    </source>
</evidence>
<feature type="transmembrane region" description="Helical" evidence="2">
    <location>
        <begin position="96"/>
        <end position="113"/>
    </location>
</feature>
<evidence type="ECO:0000313" key="4">
    <source>
        <dbReference type="Proteomes" id="UP001610432"/>
    </source>
</evidence>
<evidence type="ECO:0000256" key="1">
    <source>
        <dbReference type="SAM" id="MobiDB-lite"/>
    </source>
</evidence>
<protein>
    <submittedName>
        <fullName evidence="3">Uncharacterized protein</fullName>
    </submittedName>
</protein>
<dbReference type="GeneID" id="98143390"/>
<dbReference type="EMBL" id="JBFXLQ010000006">
    <property type="protein sequence ID" value="KAL2870230.1"/>
    <property type="molecule type" value="Genomic_DNA"/>
</dbReference>
<keyword evidence="2" id="KW-0472">Membrane</keyword>
<keyword evidence="4" id="KW-1185">Reference proteome</keyword>
<organism evidence="3 4">
    <name type="scientific">Aspergillus lucknowensis</name>
    <dbReference type="NCBI Taxonomy" id="176173"/>
    <lineage>
        <taxon>Eukaryota</taxon>
        <taxon>Fungi</taxon>
        <taxon>Dikarya</taxon>
        <taxon>Ascomycota</taxon>
        <taxon>Pezizomycotina</taxon>
        <taxon>Eurotiomycetes</taxon>
        <taxon>Eurotiomycetidae</taxon>
        <taxon>Eurotiales</taxon>
        <taxon>Aspergillaceae</taxon>
        <taxon>Aspergillus</taxon>
        <taxon>Aspergillus subgen. Nidulantes</taxon>
    </lineage>
</organism>
<proteinExistence type="predicted"/>
<comment type="caution">
    <text evidence="3">The sequence shown here is derived from an EMBL/GenBank/DDBJ whole genome shotgun (WGS) entry which is preliminary data.</text>
</comment>
<sequence>MCFHVTHPHRHSSFDHEIRRLFLSIDSSSPAGSLPSKPNQPRRIRMSTPPNLKPRVVTDPHLHRSRRPPVASQDIRQTKEYKTAARRYAVSSSSPSPFFLSLHLLLLCLGHWYCQKWYFFFFFPH</sequence>
<dbReference type="RefSeq" id="XP_070889209.1">
    <property type="nucleotide sequence ID" value="XM_071028318.1"/>
</dbReference>
<reference evidence="3 4" key="1">
    <citation type="submission" date="2024-07" db="EMBL/GenBank/DDBJ databases">
        <title>Section-level genome sequencing and comparative genomics of Aspergillus sections Usti and Cavernicolus.</title>
        <authorList>
            <consortium name="Lawrence Berkeley National Laboratory"/>
            <person name="Nybo J.L."/>
            <person name="Vesth T.C."/>
            <person name="Theobald S."/>
            <person name="Frisvad J.C."/>
            <person name="Larsen T.O."/>
            <person name="Kjaerboelling I."/>
            <person name="Rothschild-Mancinelli K."/>
            <person name="Lyhne E.K."/>
            <person name="Kogle M.E."/>
            <person name="Barry K."/>
            <person name="Clum A."/>
            <person name="Na H."/>
            <person name="Ledsgaard L."/>
            <person name="Lin J."/>
            <person name="Lipzen A."/>
            <person name="Kuo A."/>
            <person name="Riley R."/>
            <person name="Mondo S."/>
            <person name="Labutti K."/>
            <person name="Haridas S."/>
            <person name="Pangalinan J."/>
            <person name="Salamov A.A."/>
            <person name="Simmons B.A."/>
            <person name="Magnuson J.K."/>
            <person name="Chen J."/>
            <person name="Drula E."/>
            <person name="Henrissat B."/>
            <person name="Wiebenga A."/>
            <person name="Lubbers R.J."/>
            <person name="Gomes A.C."/>
            <person name="Macurrencykelacurrency M.R."/>
            <person name="Stajich J."/>
            <person name="Grigoriev I.V."/>
            <person name="Mortensen U.H."/>
            <person name="De Vries R.P."/>
            <person name="Baker S.E."/>
            <person name="Andersen M.R."/>
        </authorList>
    </citation>
    <scope>NUCLEOTIDE SEQUENCE [LARGE SCALE GENOMIC DNA]</scope>
    <source>
        <strain evidence="3 4">CBS 449.75</strain>
    </source>
</reference>
<accession>A0ABR4M090</accession>
<keyword evidence="2" id="KW-1133">Transmembrane helix</keyword>